<dbReference type="Proteomes" id="UP000280834">
    <property type="component" value="Unassembled WGS sequence"/>
</dbReference>
<organism evidence="1 2">
    <name type="scientific">Brugia timori</name>
    <dbReference type="NCBI Taxonomy" id="42155"/>
    <lineage>
        <taxon>Eukaryota</taxon>
        <taxon>Metazoa</taxon>
        <taxon>Ecdysozoa</taxon>
        <taxon>Nematoda</taxon>
        <taxon>Chromadorea</taxon>
        <taxon>Rhabditida</taxon>
        <taxon>Spirurina</taxon>
        <taxon>Spiruromorpha</taxon>
        <taxon>Filarioidea</taxon>
        <taxon>Onchocercidae</taxon>
        <taxon>Brugia</taxon>
    </lineage>
</organism>
<name>A0A3P7X489_9BILA</name>
<dbReference type="EMBL" id="UZAG01022619">
    <property type="protein sequence ID" value="VDO54224.1"/>
    <property type="molecule type" value="Genomic_DNA"/>
</dbReference>
<evidence type="ECO:0000313" key="1">
    <source>
        <dbReference type="EMBL" id="VDO54224.1"/>
    </source>
</evidence>
<dbReference type="AlphaFoldDB" id="A0A3P7X489"/>
<keyword evidence="2" id="KW-1185">Reference proteome</keyword>
<sequence>MVAGIATVDIAGLDTLFFTSGNRLDELFTEADINGGDSVEDVERFKLILSSSTSFVLVLVLLADDVEEIVAVLIVVGNCPIIVPDTSSSLCSFPFSAFEAEVVARLMQSYNLLIFQISRKERPRR</sequence>
<accession>A0A3P7X489</accession>
<evidence type="ECO:0000313" key="2">
    <source>
        <dbReference type="Proteomes" id="UP000280834"/>
    </source>
</evidence>
<gene>
    <name evidence="1" type="ORF">BTMF_LOCUS15468</name>
</gene>
<protein>
    <submittedName>
        <fullName evidence="1">Uncharacterized protein</fullName>
    </submittedName>
</protein>
<proteinExistence type="predicted"/>
<reference evidence="1 2" key="1">
    <citation type="submission" date="2018-11" db="EMBL/GenBank/DDBJ databases">
        <authorList>
            <consortium name="Pathogen Informatics"/>
        </authorList>
    </citation>
    <scope>NUCLEOTIDE SEQUENCE [LARGE SCALE GENOMIC DNA]</scope>
</reference>